<evidence type="ECO:0000313" key="3">
    <source>
        <dbReference type="Proteomes" id="UP001362999"/>
    </source>
</evidence>
<sequence>MNTGAKPMKTGRGKEVLLSHRNVTFSQIWLSPPPATLRLTSRGAQRASRSPPPTSRCPDPAAPVAANSLFATPSSSSLKQLISVSTLTHQNQDHIPITFLQVVRVRRCRLSLLFPLILYSIHVRYPTQRFSRAFGGAATRLVGGYEQAEVGVIVVEVVCASISFYQTQYQLILLYPALYTFDTAPHQRTPSRDIHSSGSPLLTKKLRDAASICYGYVRVPSPIRHPAPTLPASTRVQPALPQNQIHPNCTNSLPPPTRRRCRPWFLNTLNLDLTPTLTYARRFTIKSAVDSIQHEAIRVQEESGEDGKTAAGGGGLYARAIDQVYAAANAGLLGFARQAKAKASALCMCTERDAARNECLLLKRKLAHLMPMLSNPDWSDSDADSPLEAEQPAPQRVVAPARGLPARRVDLVRLSRGGKLLLLRTTFVAVLLAYFQPTGSNSDEACERTVEHTAIVALVLNGG</sequence>
<proteinExistence type="predicted"/>
<gene>
    <name evidence="2" type="ORF">R3P38DRAFT_3560378</name>
</gene>
<reference evidence="2 3" key="1">
    <citation type="journal article" date="2024" name="J Genomics">
        <title>Draft genome sequencing and assembly of Favolaschia claudopus CIRM-BRFM 2984 isolated from oak limbs.</title>
        <authorList>
            <person name="Navarro D."/>
            <person name="Drula E."/>
            <person name="Chaduli D."/>
            <person name="Cazenave R."/>
            <person name="Ahrendt S."/>
            <person name="Wang J."/>
            <person name="Lipzen A."/>
            <person name="Daum C."/>
            <person name="Barry K."/>
            <person name="Grigoriev I.V."/>
            <person name="Favel A."/>
            <person name="Rosso M.N."/>
            <person name="Martin F."/>
        </authorList>
    </citation>
    <scope>NUCLEOTIDE SEQUENCE [LARGE SCALE GENOMIC DNA]</scope>
    <source>
        <strain evidence="2 3">CIRM-BRFM 2984</strain>
    </source>
</reference>
<evidence type="ECO:0000256" key="1">
    <source>
        <dbReference type="SAM" id="MobiDB-lite"/>
    </source>
</evidence>
<dbReference type="EMBL" id="JAWWNJ010000047">
    <property type="protein sequence ID" value="KAK7017792.1"/>
    <property type="molecule type" value="Genomic_DNA"/>
</dbReference>
<name>A0AAW0AXR4_9AGAR</name>
<dbReference type="AlphaFoldDB" id="A0AAW0AXR4"/>
<protein>
    <submittedName>
        <fullName evidence="2">Uncharacterized protein</fullName>
    </submittedName>
</protein>
<dbReference type="Proteomes" id="UP001362999">
    <property type="component" value="Unassembled WGS sequence"/>
</dbReference>
<comment type="caution">
    <text evidence="2">The sequence shown here is derived from an EMBL/GenBank/DDBJ whole genome shotgun (WGS) entry which is preliminary data.</text>
</comment>
<keyword evidence="3" id="KW-1185">Reference proteome</keyword>
<evidence type="ECO:0000313" key="2">
    <source>
        <dbReference type="EMBL" id="KAK7017792.1"/>
    </source>
</evidence>
<organism evidence="2 3">
    <name type="scientific">Favolaschia claudopus</name>
    <dbReference type="NCBI Taxonomy" id="2862362"/>
    <lineage>
        <taxon>Eukaryota</taxon>
        <taxon>Fungi</taxon>
        <taxon>Dikarya</taxon>
        <taxon>Basidiomycota</taxon>
        <taxon>Agaricomycotina</taxon>
        <taxon>Agaricomycetes</taxon>
        <taxon>Agaricomycetidae</taxon>
        <taxon>Agaricales</taxon>
        <taxon>Marasmiineae</taxon>
        <taxon>Mycenaceae</taxon>
        <taxon>Favolaschia</taxon>
    </lineage>
</organism>
<accession>A0AAW0AXR4</accession>
<feature type="region of interest" description="Disordered" evidence="1">
    <location>
        <begin position="40"/>
        <end position="61"/>
    </location>
</feature>